<comment type="caution">
    <text evidence="2">The sequence shown here is derived from an EMBL/GenBank/DDBJ whole genome shotgun (WGS) entry which is preliminary data.</text>
</comment>
<reference evidence="2 3" key="1">
    <citation type="submission" date="2017-07" db="EMBL/GenBank/DDBJ databases">
        <title>Recovery of genomes from metagenomes via a dereplication, aggregation, and scoring strategy.</title>
        <authorList>
            <person name="Sieber C.M."/>
            <person name="Probst A.J."/>
            <person name="Sharrar A."/>
            <person name="Thomas B.C."/>
            <person name="Hess M."/>
            <person name="Tringe S.G."/>
            <person name="Banfield J.F."/>
        </authorList>
    </citation>
    <scope>NUCLEOTIDE SEQUENCE [LARGE SCALE GENOMIC DNA]</scope>
    <source>
        <strain evidence="2">JGI_Cruoil_03_51_56</strain>
    </source>
</reference>
<protein>
    <recommendedName>
        <fullName evidence="4">DUF5667 domain-containing protein</fullName>
    </recommendedName>
</protein>
<keyword evidence="1" id="KW-0732">Signal</keyword>
<evidence type="ECO:0008006" key="4">
    <source>
        <dbReference type="Google" id="ProtNLM"/>
    </source>
</evidence>
<feature type="signal peptide" evidence="1">
    <location>
        <begin position="1"/>
        <end position="17"/>
    </location>
</feature>
<sequence length="347" mass="40024">MKRLFIPLIALFAIALAQNGENVHKELVLTDRIINRARPVIEQSSNGDAQKLFAQAEAVQTNAWDLFKQHRYMLALRKTGWARKLVERALKLAKFDPRRVEEEVRRTAEIMNEAGPVIIRSEIPKALELWRVAKGEQETSRRAFENKYFLLALKFTMAARVHTRTAFGIVRRKGNPDRVQKEVERTKELLDKAAEQTKLVSDDRVHELLHRANDWQDQAVVALRAGQLPRALKFTFSARDLLLRVWRMVRGPANPELVEQALAETDRLVEQWADAIRQQSSKEALDMLERALEHQTKAQEHFGQRKLQPALQETSLARRLLNRAVELVESEEVLPDKNPNEENPGKH</sequence>
<dbReference type="AlphaFoldDB" id="A0A235BSI1"/>
<proteinExistence type="predicted"/>
<name>A0A235BSI1_UNCW3</name>
<dbReference type="EMBL" id="NOZP01000114">
    <property type="protein sequence ID" value="OYD15268.1"/>
    <property type="molecule type" value="Genomic_DNA"/>
</dbReference>
<feature type="chain" id="PRO_5013031451" description="DUF5667 domain-containing protein" evidence="1">
    <location>
        <begin position="18"/>
        <end position="347"/>
    </location>
</feature>
<evidence type="ECO:0000313" key="2">
    <source>
        <dbReference type="EMBL" id="OYD15268.1"/>
    </source>
</evidence>
<organism evidence="2 3">
    <name type="scientific">candidate division WOR-3 bacterium JGI_Cruoil_03_51_56</name>
    <dbReference type="NCBI Taxonomy" id="1973747"/>
    <lineage>
        <taxon>Bacteria</taxon>
        <taxon>Bacteria division WOR-3</taxon>
    </lineage>
</organism>
<dbReference type="Proteomes" id="UP000215559">
    <property type="component" value="Unassembled WGS sequence"/>
</dbReference>
<accession>A0A235BSI1</accession>
<gene>
    <name evidence="2" type="ORF">CH330_06165</name>
</gene>
<evidence type="ECO:0000256" key="1">
    <source>
        <dbReference type="SAM" id="SignalP"/>
    </source>
</evidence>
<evidence type="ECO:0000313" key="3">
    <source>
        <dbReference type="Proteomes" id="UP000215559"/>
    </source>
</evidence>